<accession>A0A225VGV1</accession>
<dbReference type="Proteomes" id="UP000198211">
    <property type="component" value="Unassembled WGS sequence"/>
</dbReference>
<evidence type="ECO:0000313" key="1">
    <source>
        <dbReference type="EMBL" id="OWZ04846.1"/>
    </source>
</evidence>
<reference evidence="2" key="1">
    <citation type="submission" date="2017-03" db="EMBL/GenBank/DDBJ databases">
        <title>Phytopthora megakarya and P. palmivora, two closely related causual agents of cacao black pod achieved similar genome size and gene model numbers by different mechanisms.</title>
        <authorList>
            <person name="Ali S."/>
            <person name="Shao J."/>
            <person name="Larry D.J."/>
            <person name="Kronmiller B."/>
            <person name="Shen D."/>
            <person name="Strem M.D."/>
            <person name="Melnick R.L."/>
            <person name="Guiltinan M.J."/>
            <person name="Tyler B.M."/>
            <person name="Meinhardt L.W."/>
            <person name="Bailey B.A."/>
        </authorList>
    </citation>
    <scope>NUCLEOTIDE SEQUENCE [LARGE SCALE GENOMIC DNA]</scope>
    <source>
        <strain evidence="2">zdho120</strain>
    </source>
</reference>
<dbReference type="OrthoDB" id="125247at2759"/>
<keyword evidence="2" id="KW-1185">Reference proteome</keyword>
<evidence type="ECO:0000313" key="2">
    <source>
        <dbReference type="Proteomes" id="UP000198211"/>
    </source>
</evidence>
<name>A0A225VGV1_9STRA</name>
<dbReference type="EMBL" id="NBNE01004742">
    <property type="protein sequence ID" value="OWZ04846.1"/>
    <property type="molecule type" value="Genomic_DNA"/>
</dbReference>
<sequence>MTMTLEVLSQALPFRLEWIFPSHVPRATTPRPEQYCSHLITGQNVRDLMTAIPWNVLTGANIPEPMSFEITVDGRLGFLIKRYSAVEFQDRIAYWESTRRFTVSPALIRSDPYLALFVVERKNGRSHAGARWKQILRLFLIAMREGWCDSDLLDPYFLHFPKRTDEVAWYPGIEARSANLADPQLHRREPADLIEALAECDAADPWRTHYRLHHAGHPGRRIARLAGKVFNMAALNPNAPPLPPQP</sequence>
<dbReference type="AlphaFoldDB" id="A0A225VGV1"/>
<organism evidence="1 2">
    <name type="scientific">Phytophthora megakarya</name>
    <dbReference type="NCBI Taxonomy" id="4795"/>
    <lineage>
        <taxon>Eukaryota</taxon>
        <taxon>Sar</taxon>
        <taxon>Stramenopiles</taxon>
        <taxon>Oomycota</taxon>
        <taxon>Peronosporomycetes</taxon>
        <taxon>Peronosporales</taxon>
        <taxon>Peronosporaceae</taxon>
        <taxon>Phytophthora</taxon>
    </lineage>
</organism>
<proteinExistence type="predicted"/>
<gene>
    <name evidence="1" type="ORF">PHMEG_00023179</name>
</gene>
<protein>
    <submittedName>
        <fullName evidence="1">Uncharacterized protein</fullName>
    </submittedName>
</protein>
<comment type="caution">
    <text evidence="1">The sequence shown here is derived from an EMBL/GenBank/DDBJ whole genome shotgun (WGS) entry which is preliminary data.</text>
</comment>